<dbReference type="SMART" id="SM01081">
    <property type="entry name" value="CHB_HEX"/>
    <property type="match status" value="1"/>
</dbReference>
<dbReference type="InterPro" id="IPR025705">
    <property type="entry name" value="Beta_hexosaminidase_sua/sub"/>
</dbReference>
<feature type="signal peptide" evidence="9">
    <location>
        <begin position="1"/>
        <end position="23"/>
    </location>
</feature>
<feature type="active site" description="Proton donor" evidence="8">
    <location>
        <position position="572"/>
    </location>
</feature>
<dbReference type="AlphaFoldDB" id="A0A1I1QMS4"/>
<keyword evidence="9" id="KW-0732">Signal</keyword>
<dbReference type="InterPro" id="IPR012291">
    <property type="entry name" value="CBM2_carb-bd_dom_sf"/>
</dbReference>
<dbReference type="InterPro" id="IPR004867">
    <property type="entry name" value="CHB_C_dom"/>
</dbReference>
<dbReference type="InterPro" id="IPR029018">
    <property type="entry name" value="Hex-like_dom2"/>
</dbReference>
<evidence type="ECO:0000256" key="8">
    <source>
        <dbReference type="PIRSR" id="PIRSR625705-1"/>
    </source>
</evidence>
<dbReference type="PANTHER" id="PTHR22600">
    <property type="entry name" value="BETA-HEXOSAMINIDASE"/>
    <property type="match status" value="1"/>
</dbReference>
<dbReference type="InterPro" id="IPR004866">
    <property type="entry name" value="CHB/HEX_N_dom"/>
</dbReference>
<dbReference type="Proteomes" id="UP000198862">
    <property type="component" value="Unassembled WGS sequence"/>
</dbReference>
<sequence length="891" mass="100777">MRFNMSILSGMCIGLICSMPMFAIAGFSQSSVENFTKNTELKFGITDNFKYASNSFEGNLSFDNKSDVDLPAGSSDWQVYFHSIRKIDEQEDQGLKFEHVNGDLHRLIPTKDFKGLKSGKNLSLTFKGAAWIAAYSDFMPRAFMVSNNGTPAIFSNTDTEDFSQFVKPIIRENQVKKFNSPEMDLTQIANAENRYAHNAKMAKNDISESDALKRVIPMPQDVDFNRGETVLNDNWQIRYSGGATSEIKVFLADLKKYYKLELQAEPNHIPASKQPIINIVIDDSVNKGKAASYQLEVDDNKIEIIGSDNAGAYYGMQTLLALFPANRQKEISLPRVEIKDSPRYEWRGMHYDNARNFHGKEAMFKLVEQMGRYKLNKLHWHFSDDEGWRLEIPDLPELTEIGANRCFDLKEQTCLLTQLGTGPFKSGSGNGFLTRSDFIELLKFAAARHIQIIPEIESPGHARAAIKSMEARYSKLMTQNDKPSVGQLLNQAGVLKSDAEIKTIGKLQAKAYLLSDPADTSFYNTVQNYKDNSVNVCMDSSYQFIDKVTYELQQMYREAGVRLTNLHFGGDEVGRGSWTGSAICQALFDKPGNGVSGVADLKPYFTKRVANMLNARGIFPGAWEDGLMYDTLNTFNRKELPNEVFTANVWDNIWEWGVADRAYRLANNDYQVVLSHGTHLYFDHPYEAHPEERGYYWAGRYTSTEKTFGYMPDNVYANADFTRSGKKIDNLEALVGRTLPKLEKPENILGMQGQVWSESIRTEDQVLQMLFPRVLAVAERAWHKASWEGDKPNNTKRQQDWLNFSAALGQKELPKMLQSGIKPYLPVPGGVIEGGILKANTSIPFLKLEISLDDGNNWQPYSGPFKVKANKKIKLRSYLNEVTKSRVTQIN</sequence>
<gene>
    <name evidence="11" type="ORF">SAMN02745724_03949</name>
</gene>
<dbReference type="Gene3D" id="2.60.40.10">
    <property type="entry name" value="Immunoglobulins"/>
    <property type="match status" value="1"/>
</dbReference>
<dbReference type="Gene3D" id="3.30.379.10">
    <property type="entry name" value="Chitobiase/beta-hexosaminidase domain 2-like"/>
    <property type="match status" value="1"/>
</dbReference>
<comment type="catalytic activity">
    <reaction evidence="1">
        <text>Hydrolysis of terminal non-reducing N-acetyl-D-hexosamine residues in N-acetyl-beta-D-hexosaminides.</text>
        <dbReference type="EC" id="3.2.1.52"/>
    </reaction>
</comment>
<dbReference type="CDD" id="cd06569">
    <property type="entry name" value="GH20_Sm-chitobiase-like"/>
    <property type="match status" value="1"/>
</dbReference>
<protein>
    <recommendedName>
        <fullName evidence="3">beta-N-acetylhexosaminidase</fullName>
        <ecNumber evidence="3">3.2.1.52</ecNumber>
    </recommendedName>
    <alternativeName>
        <fullName evidence="6">Beta-N-acetylhexosaminidase</fullName>
    </alternativeName>
    <alternativeName>
        <fullName evidence="7">N-acetyl-beta-glucosaminidase</fullName>
    </alternativeName>
</protein>
<dbReference type="RefSeq" id="WP_091988651.1">
    <property type="nucleotide sequence ID" value="NZ_FOLO01000042.1"/>
</dbReference>
<evidence type="ECO:0000256" key="6">
    <source>
        <dbReference type="ARBA" id="ARBA00030512"/>
    </source>
</evidence>
<dbReference type="PANTHER" id="PTHR22600:SF57">
    <property type="entry name" value="BETA-N-ACETYLHEXOSAMINIDASE"/>
    <property type="match status" value="1"/>
</dbReference>
<comment type="similarity">
    <text evidence="2">Belongs to the glycosyl hydrolase 20 family.</text>
</comment>
<dbReference type="SUPFAM" id="SSF55545">
    <property type="entry name" value="beta-N-acetylhexosaminidase-like domain"/>
    <property type="match status" value="1"/>
</dbReference>
<dbReference type="GO" id="GO:0005975">
    <property type="term" value="P:carbohydrate metabolic process"/>
    <property type="evidence" value="ECO:0007669"/>
    <property type="project" value="InterPro"/>
</dbReference>
<dbReference type="GO" id="GO:0016020">
    <property type="term" value="C:membrane"/>
    <property type="evidence" value="ECO:0007669"/>
    <property type="project" value="TreeGrafter"/>
</dbReference>
<evidence type="ECO:0000256" key="5">
    <source>
        <dbReference type="ARBA" id="ARBA00023295"/>
    </source>
</evidence>
<dbReference type="Pfam" id="PF03174">
    <property type="entry name" value="CHB_HEX_C"/>
    <property type="match status" value="1"/>
</dbReference>
<evidence type="ECO:0000256" key="4">
    <source>
        <dbReference type="ARBA" id="ARBA00022801"/>
    </source>
</evidence>
<dbReference type="PRINTS" id="PR00738">
    <property type="entry name" value="GLHYDRLASE20"/>
</dbReference>
<dbReference type="SUPFAM" id="SSF49384">
    <property type="entry name" value="Carbohydrate-binding domain"/>
    <property type="match status" value="1"/>
</dbReference>
<dbReference type="EMBL" id="FOLO01000042">
    <property type="protein sequence ID" value="SFD23431.1"/>
    <property type="molecule type" value="Genomic_DNA"/>
</dbReference>
<dbReference type="STRING" id="1123010.SAMN02745724_03949"/>
<dbReference type="GO" id="GO:0030247">
    <property type="term" value="F:polysaccharide binding"/>
    <property type="evidence" value="ECO:0007669"/>
    <property type="project" value="InterPro"/>
</dbReference>
<evidence type="ECO:0000256" key="3">
    <source>
        <dbReference type="ARBA" id="ARBA00012663"/>
    </source>
</evidence>
<dbReference type="SUPFAM" id="SSF51445">
    <property type="entry name" value="(Trans)glycosidases"/>
    <property type="match status" value="1"/>
</dbReference>
<dbReference type="InterPro" id="IPR017853">
    <property type="entry name" value="GH"/>
</dbReference>
<organism evidence="11 12">
    <name type="scientific">Pseudoalteromonas denitrificans DSM 6059</name>
    <dbReference type="NCBI Taxonomy" id="1123010"/>
    <lineage>
        <taxon>Bacteria</taxon>
        <taxon>Pseudomonadati</taxon>
        <taxon>Pseudomonadota</taxon>
        <taxon>Gammaproteobacteria</taxon>
        <taxon>Alteromonadales</taxon>
        <taxon>Pseudoalteromonadaceae</taxon>
        <taxon>Pseudoalteromonas</taxon>
    </lineage>
</organism>
<accession>A0A1I1QMS4</accession>
<dbReference type="InterPro" id="IPR015883">
    <property type="entry name" value="Glyco_hydro_20_cat"/>
</dbReference>
<proteinExistence type="inferred from homology"/>
<dbReference type="Pfam" id="PF02838">
    <property type="entry name" value="Glyco_hydro_20b"/>
    <property type="match status" value="1"/>
</dbReference>
<reference evidence="11 12" key="1">
    <citation type="submission" date="2016-10" db="EMBL/GenBank/DDBJ databases">
        <authorList>
            <person name="de Groot N.N."/>
        </authorList>
    </citation>
    <scope>NUCLEOTIDE SEQUENCE [LARGE SCALE GENOMIC DNA]</scope>
    <source>
        <strain evidence="11 12">DSM 6059</strain>
    </source>
</reference>
<dbReference type="InterPro" id="IPR013783">
    <property type="entry name" value="Ig-like_fold"/>
</dbReference>
<feature type="domain" description="Chitobiase/beta-hexosaminidases N-terminal" evidence="10">
    <location>
        <begin position="37"/>
        <end position="193"/>
    </location>
</feature>
<dbReference type="Pfam" id="PF03173">
    <property type="entry name" value="CHB_HEX"/>
    <property type="match status" value="1"/>
</dbReference>
<evidence type="ECO:0000256" key="1">
    <source>
        <dbReference type="ARBA" id="ARBA00001231"/>
    </source>
</evidence>
<keyword evidence="4" id="KW-0378">Hydrolase</keyword>
<keyword evidence="5" id="KW-0326">Glycosidase</keyword>
<dbReference type="InterPro" id="IPR015882">
    <property type="entry name" value="HEX_bac_N"/>
</dbReference>
<name>A0A1I1QMS4_9GAMM</name>
<dbReference type="GO" id="GO:0030203">
    <property type="term" value="P:glycosaminoglycan metabolic process"/>
    <property type="evidence" value="ECO:0007669"/>
    <property type="project" value="TreeGrafter"/>
</dbReference>
<evidence type="ECO:0000313" key="12">
    <source>
        <dbReference type="Proteomes" id="UP000198862"/>
    </source>
</evidence>
<dbReference type="Pfam" id="PF00728">
    <property type="entry name" value="Glyco_hydro_20"/>
    <property type="match status" value="1"/>
</dbReference>
<evidence type="ECO:0000256" key="2">
    <source>
        <dbReference type="ARBA" id="ARBA00006285"/>
    </source>
</evidence>
<evidence type="ECO:0000256" key="7">
    <source>
        <dbReference type="ARBA" id="ARBA00033000"/>
    </source>
</evidence>
<evidence type="ECO:0000313" key="11">
    <source>
        <dbReference type="EMBL" id="SFD23431.1"/>
    </source>
</evidence>
<dbReference type="CDD" id="cd02847">
    <property type="entry name" value="E_set_Chitobiase_C"/>
    <property type="match status" value="1"/>
</dbReference>
<dbReference type="Gene3D" id="2.60.40.290">
    <property type="match status" value="1"/>
</dbReference>
<evidence type="ECO:0000256" key="9">
    <source>
        <dbReference type="SAM" id="SignalP"/>
    </source>
</evidence>
<dbReference type="InterPro" id="IPR008965">
    <property type="entry name" value="CBM2/CBM3_carb-bd_dom_sf"/>
</dbReference>
<evidence type="ECO:0000259" key="10">
    <source>
        <dbReference type="SMART" id="SM01081"/>
    </source>
</evidence>
<dbReference type="EC" id="3.2.1.52" evidence="3"/>
<feature type="chain" id="PRO_5011715785" description="beta-N-acetylhexosaminidase" evidence="9">
    <location>
        <begin position="24"/>
        <end position="891"/>
    </location>
</feature>
<dbReference type="OrthoDB" id="9763537at2"/>
<dbReference type="SUPFAM" id="SSF81296">
    <property type="entry name" value="E set domains"/>
    <property type="match status" value="1"/>
</dbReference>
<dbReference type="GO" id="GO:0004563">
    <property type="term" value="F:beta-N-acetylhexosaminidase activity"/>
    <property type="evidence" value="ECO:0007669"/>
    <property type="project" value="UniProtKB-EC"/>
</dbReference>
<keyword evidence="12" id="KW-1185">Reference proteome</keyword>
<dbReference type="Gene3D" id="3.20.20.80">
    <property type="entry name" value="Glycosidases"/>
    <property type="match status" value="1"/>
</dbReference>
<dbReference type="InterPro" id="IPR014756">
    <property type="entry name" value="Ig_E-set"/>
</dbReference>